<dbReference type="RefSeq" id="WP_213672489.1">
    <property type="nucleotide sequence ID" value="NZ_JAHCDA010000007.1"/>
</dbReference>
<dbReference type="InterPro" id="IPR037049">
    <property type="entry name" value="DUF1214_C_sf"/>
</dbReference>
<organism evidence="3 4">
    <name type="scientific">Roseococcus pinisoli</name>
    <dbReference type="NCBI Taxonomy" id="2835040"/>
    <lineage>
        <taxon>Bacteria</taxon>
        <taxon>Pseudomonadati</taxon>
        <taxon>Pseudomonadota</taxon>
        <taxon>Alphaproteobacteria</taxon>
        <taxon>Acetobacterales</taxon>
        <taxon>Roseomonadaceae</taxon>
        <taxon>Roseococcus</taxon>
    </lineage>
</organism>
<keyword evidence="4" id="KW-1185">Reference proteome</keyword>
<proteinExistence type="predicted"/>
<dbReference type="EMBL" id="JAHCDA010000007">
    <property type="protein sequence ID" value="MBS7813780.1"/>
    <property type="molecule type" value="Genomic_DNA"/>
</dbReference>
<feature type="domain" description="DUF1214" evidence="1">
    <location>
        <begin position="353"/>
        <end position="460"/>
    </location>
</feature>
<dbReference type="Pfam" id="PF06742">
    <property type="entry name" value="DUF1214"/>
    <property type="match status" value="1"/>
</dbReference>
<protein>
    <submittedName>
        <fullName evidence="3">DUF1254 domain-containing protein</fullName>
    </submittedName>
</protein>
<dbReference type="InterPro" id="IPR006311">
    <property type="entry name" value="TAT_signal"/>
</dbReference>
<dbReference type="SUPFAM" id="SSF160935">
    <property type="entry name" value="VPA0735-like"/>
    <property type="match status" value="1"/>
</dbReference>
<evidence type="ECO:0000259" key="1">
    <source>
        <dbReference type="Pfam" id="PF06742"/>
    </source>
</evidence>
<dbReference type="Gene3D" id="2.60.40.1610">
    <property type="entry name" value="Domain of unknown function DUF1254"/>
    <property type="match status" value="1"/>
</dbReference>
<dbReference type="InterPro" id="IPR010679">
    <property type="entry name" value="DUF1254"/>
</dbReference>
<feature type="domain" description="DUF1254" evidence="2">
    <location>
        <begin position="80"/>
        <end position="210"/>
    </location>
</feature>
<dbReference type="Proteomes" id="UP000766336">
    <property type="component" value="Unassembled WGS sequence"/>
</dbReference>
<dbReference type="Pfam" id="PF06863">
    <property type="entry name" value="DUF1254"/>
    <property type="match status" value="1"/>
</dbReference>
<gene>
    <name evidence="3" type="ORF">KHU32_22780</name>
</gene>
<comment type="caution">
    <text evidence="3">The sequence shown here is derived from an EMBL/GenBank/DDBJ whole genome shotgun (WGS) entry which is preliminary data.</text>
</comment>
<accession>A0ABS5QJB3</accession>
<dbReference type="PANTHER" id="PTHR36509:SF2">
    <property type="entry name" value="BLL3101 PROTEIN"/>
    <property type="match status" value="1"/>
</dbReference>
<dbReference type="InterPro" id="IPR010621">
    <property type="entry name" value="DUF1214"/>
</dbReference>
<sequence length="476" mass="51991">MTLQRRILLGTGGALASAGLLRSARAQTATANPVPMAAPDEARLIAREAYLYFYPLVTMEVTRRQVTNIEAGRMPGRGPMNSFVHIRAYPGAEFREVVRPNFDTLYSVAWLDLTRGPMVVSTPDTGGRYYLLQMLDMWSDSFAVPGQRTSGTQAAEFAVVPRGWTGALAAGLRRIDAPTPHVWIVGRTQTNGPADYPAVHQVQDGFRITPLARRGQPALPLEVTIDPSVDMRTPPKVQVDTMPPAAYFRMAAKLMRLHQPHDTDWSLIARLARIGIVPGQGFDPQTLSPALRRALEAGAADGARLMIENLPNIARVVRGWQMNTDTIGVYGNSYLRRAVIAQLGLGANPPEDAVYPLSIADAQGNPLTGEGRYTMHFAKAELPPVDAFWSLTLYDADGFQVANPLNRFAIGDRDALTYNADGSLDLHIQHEDPGAEKRPNWLPSPPRGPISLAMRLYAPKAAVLNGNWAPPAIQKL</sequence>
<evidence type="ECO:0000313" key="4">
    <source>
        <dbReference type="Proteomes" id="UP000766336"/>
    </source>
</evidence>
<dbReference type="Gene3D" id="2.60.120.600">
    <property type="entry name" value="Domain of unknown function DUF1214, C-terminal domain"/>
    <property type="match status" value="1"/>
</dbReference>
<evidence type="ECO:0000313" key="3">
    <source>
        <dbReference type="EMBL" id="MBS7813780.1"/>
    </source>
</evidence>
<dbReference type="PROSITE" id="PS51318">
    <property type="entry name" value="TAT"/>
    <property type="match status" value="1"/>
</dbReference>
<evidence type="ECO:0000259" key="2">
    <source>
        <dbReference type="Pfam" id="PF06863"/>
    </source>
</evidence>
<dbReference type="InterPro" id="IPR037050">
    <property type="entry name" value="DUF1254_sf"/>
</dbReference>
<name>A0ABS5QJB3_9PROT</name>
<reference evidence="3 4" key="1">
    <citation type="submission" date="2021-05" db="EMBL/GenBank/DDBJ databases">
        <title>Roseococcus sp. XZZS9, whole genome shotgun sequencing project.</title>
        <authorList>
            <person name="Zhao G."/>
            <person name="Shen L."/>
        </authorList>
    </citation>
    <scope>NUCLEOTIDE SEQUENCE [LARGE SCALE GENOMIC DNA]</scope>
    <source>
        <strain evidence="3 4">XZZS9</strain>
    </source>
</reference>
<dbReference type="PANTHER" id="PTHR36509">
    <property type="entry name" value="BLL3101 PROTEIN"/>
    <property type="match status" value="1"/>
</dbReference>